<reference evidence="1" key="1">
    <citation type="submission" date="2020-05" db="EMBL/GenBank/DDBJ databases">
        <title>Mycena genomes resolve the evolution of fungal bioluminescence.</title>
        <authorList>
            <person name="Tsai I.J."/>
        </authorList>
    </citation>
    <scope>NUCLEOTIDE SEQUENCE</scope>
    <source>
        <strain evidence="1">CCC161011</strain>
    </source>
</reference>
<proteinExistence type="predicted"/>
<dbReference type="Proteomes" id="UP000620124">
    <property type="component" value="Unassembled WGS sequence"/>
</dbReference>
<dbReference type="AlphaFoldDB" id="A0A8H6YUC7"/>
<accession>A0A8H6YUC7</accession>
<protein>
    <submittedName>
        <fullName evidence="1">Uncharacterized protein</fullName>
    </submittedName>
</protein>
<dbReference type="EMBL" id="JACAZI010000003">
    <property type="protein sequence ID" value="KAF7364951.1"/>
    <property type="molecule type" value="Genomic_DNA"/>
</dbReference>
<organism evidence="1 2">
    <name type="scientific">Mycena venus</name>
    <dbReference type="NCBI Taxonomy" id="2733690"/>
    <lineage>
        <taxon>Eukaryota</taxon>
        <taxon>Fungi</taxon>
        <taxon>Dikarya</taxon>
        <taxon>Basidiomycota</taxon>
        <taxon>Agaricomycotina</taxon>
        <taxon>Agaricomycetes</taxon>
        <taxon>Agaricomycetidae</taxon>
        <taxon>Agaricales</taxon>
        <taxon>Marasmiineae</taxon>
        <taxon>Mycenaceae</taxon>
        <taxon>Mycena</taxon>
    </lineage>
</organism>
<name>A0A8H6YUC7_9AGAR</name>
<evidence type="ECO:0000313" key="2">
    <source>
        <dbReference type="Proteomes" id="UP000620124"/>
    </source>
</evidence>
<comment type="caution">
    <text evidence="1">The sequence shown here is derived from an EMBL/GenBank/DDBJ whole genome shotgun (WGS) entry which is preliminary data.</text>
</comment>
<evidence type="ECO:0000313" key="1">
    <source>
        <dbReference type="EMBL" id="KAF7364951.1"/>
    </source>
</evidence>
<keyword evidence="2" id="KW-1185">Reference proteome</keyword>
<sequence length="654" mass="74009">MAKASQMRPLDQLESIQEIDEALSDSVSFLSDSQRTTTDTSTTWGPGTLSGRALLALGEATIRGIDALLIGRRLTTIRLRAPSLTGSMYKDLLELCRPAMYSVWIAKQALRLTLAQICAGPESSVYMFVVFLCKWAEPEARLILLELVRSLPGLSHPPGWKLERLYDLMTAVIQVKDGRRSFIVEAAVLLDNTFPSATILPIDLLSAEATVEDLFRVRLSPETSSDPPTLSNATILMIFGRICNGSDNERIRCGLCVRELFGDQVQVFLQQLLSNELLLIHRAIADNPLAHKNICEFLATIFQITGDYCSRDVATKILTLLGKDHLWPVIRIATEIVEQKEISPLSKLQTTGRSWDSVRIRTWRAFQWIGPSHENGLTPKSRMLQIEHILSTKSNVLDHHFFDAVADASIFTRDFFTPELRSSAFECLFKYCLTSPWEKPLRYYPCFYHELVLRDMELHFQLPMGIAGFVLVSDVAESPLSMLQAIHSSQIRLEMWLSLYNCGMSSQARSRMLQIEEILTQTLNPDFSTQMPTTSELFGALVDIVIFSTDIFRSDLQSCAIKCLFDYWIFCSKSKQWEILHQVFSLFDSSLIQMQIFTTWRDRLPLAMLEDFIQTYSNDSTHPSDLIFLLSGWISGSHAFPGIFSDGQRGMSSF</sequence>
<dbReference type="OrthoDB" id="3015377at2759"/>
<gene>
    <name evidence="1" type="ORF">MVEN_00365900</name>
</gene>